<feature type="domain" description="Apple" evidence="1">
    <location>
        <begin position="44"/>
        <end position="99"/>
    </location>
</feature>
<gene>
    <name evidence="2" type="ORF">GR217_36695</name>
</gene>
<evidence type="ECO:0000313" key="3">
    <source>
        <dbReference type="Proteomes" id="UP000661163"/>
    </source>
</evidence>
<reference evidence="2 3" key="1">
    <citation type="submission" date="2019-12" db="EMBL/GenBank/DDBJ databases">
        <title>Rhizobium genotypes associated with high levels of biological nitrogen fixation by grain legumes in a temperate-maritime cropping system.</title>
        <authorList>
            <person name="Maluk M."/>
            <person name="Francesc Ferrando Molina F."/>
            <person name="Lopez Del Egido L."/>
            <person name="Lafos M."/>
            <person name="Langarica-Fuentes A."/>
            <person name="Gebre Yohannes G."/>
            <person name="Young M.W."/>
            <person name="Martin P."/>
            <person name="Gantlett R."/>
            <person name="Kenicer G."/>
            <person name="Hawes C."/>
            <person name="Begg G.S."/>
            <person name="Quilliam R.S."/>
            <person name="Squire G.R."/>
            <person name="Poole P.S."/>
            <person name="Young P.W."/>
            <person name="Iannetta P.M."/>
            <person name="James E.K."/>
        </authorList>
    </citation>
    <scope>NUCLEOTIDE SEQUENCE [LARGE SCALE GENOMIC DNA]</scope>
    <source>
        <strain evidence="2 3">JHI985</strain>
    </source>
</reference>
<accession>A0AAE4YYX2</accession>
<protein>
    <recommendedName>
        <fullName evidence="1">Apple domain-containing protein</fullName>
    </recommendedName>
</protein>
<proteinExistence type="predicted"/>
<dbReference type="AlphaFoldDB" id="A0AAE4YYX2"/>
<dbReference type="Pfam" id="PF00024">
    <property type="entry name" value="PAN_1"/>
    <property type="match status" value="1"/>
</dbReference>
<dbReference type="Gene3D" id="3.50.4.10">
    <property type="entry name" value="Hepatocyte Growth Factor"/>
    <property type="match status" value="1"/>
</dbReference>
<name>A0AAE4YYX2_9HYPH</name>
<sequence>MCDLKNRLRERRGKNAGPLTALYGALAAIILVGSAAGQDSGPRFNDYPDTALKGFITAELPKRDIGECRRICEERSGCAGFDHRQQNKTCRLFGSVASAASGPGSFAATRERVPDYHLRSNSVEEATQVGPAQSTWTHNGSVMSLQVTSSANGGSKVTIVYDIPKSELASVGIHHGTTLFEGRLDGSNLTGKARLTGRCGIIQYDVSGLYDALSLASFYLRGASPKRGNDCTIQSWDSAGPNANLRFDPS</sequence>
<dbReference type="Proteomes" id="UP000661163">
    <property type="component" value="Unassembled WGS sequence"/>
</dbReference>
<evidence type="ECO:0000313" key="2">
    <source>
        <dbReference type="EMBL" id="NEI53134.1"/>
    </source>
</evidence>
<dbReference type="EMBL" id="WUFC01000063">
    <property type="protein sequence ID" value="NEI53134.1"/>
    <property type="molecule type" value="Genomic_DNA"/>
</dbReference>
<evidence type="ECO:0000259" key="1">
    <source>
        <dbReference type="Pfam" id="PF00024"/>
    </source>
</evidence>
<comment type="caution">
    <text evidence="2">The sequence shown here is derived from an EMBL/GenBank/DDBJ whole genome shotgun (WGS) entry which is preliminary data.</text>
</comment>
<organism evidence="2 3">
    <name type="scientific">Rhizobium ruizarguesonis</name>
    <dbReference type="NCBI Taxonomy" id="2081791"/>
    <lineage>
        <taxon>Bacteria</taxon>
        <taxon>Pseudomonadati</taxon>
        <taxon>Pseudomonadota</taxon>
        <taxon>Alphaproteobacteria</taxon>
        <taxon>Hyphomicrobiales</taxon>
        <taxon>Rhizobiaceae</taxon>
        <taxon>Rhizobium/Agrobacterium group</taxon>
        <taxon>Rhizobium</taxon>
    </lineage>
</organism>
<dbReference type="InterPro" id="IPR003609">
    <property type="entry name" value="Pan_app"/>
</dbReference>